<dbReference type="HOGENOM" id="CLU_2109157_0_0_1"/>
<proteinExistence type="predicted"/>
<evidence type="ECO:0008006" key="2">
    <source>
        <dbReference type="Google" id="ProtNLM"/>
    </source>
</evidence>
<dbReference type="VEuPathDB" id="FungiDB:FOMG_04191"/>
<organism evidence="1">
    <name type="scientific">Fusarium oxysporum f. sp. melonis 26406</name>
    <dbReference type="NCBI Taxonomy" id="1089452"/>
    <lineage>
        <taxon>Eukaryota</taxon>
        <taxon>Fungi</taxon>
        <taxon>Dikarya</taxon>
        <taxon>Ascomycota</taxon>
        <taxon>Pezizomycotina</taxon>
        <taxon>Sordariomycetes</taxon>
        <taxon>Hypocreomycetidae</taxon>
        <taxon>Hypocreales</taxon>
        <taxon>Nectriaceae</taxon>
        <taxon>Fusarium</taxon>
        <taxon>Fusarium oxysporum species complex</taxon>
    </lineage>
</organism>
<reference evidence="1" key="1">
    <citation type="submission" date="2012-04" db="EMBL/GenBank/DDBJ databases">
        <title>The Genome Sequence of Fusarium oxysporum melonis.</title>
        <authorList>
            <consortium name="The Broad Institute Genome Sequencing Platform"/>
            <person name="Ma L.-J."/>
            <person name="Gale L.R."/>
            <person name="Schwartz D.C."/>
            <person name="Zhou S."/>
            <person name="Corby-Kistler H."/>
            <person name="Young S.K."/>
            <person name="Zeng Q."/>
            <person name="Gargeya S."/>
            <person name="Fitzgerald M."/>
            <person name="Haas B."/>
            <person name="Abouelleil A."/>
            <person name="Alvarado L."/>
            <person name="Arachchi H.M."/>
            <person name="Berlin A."/>
            <person name="Brown A."/>
            <person name="Chapman S.B."/>
            <person name="Chen Z."/>
            <person name="Dunbar C."/>
            <person name="Freedman E."/>
            <person name="Gearin G."/>
            <person name="Goldberg J."/>
            <person name="Griggs A."/>
            <person name="Gujja S."/>
            <person name="Heiman D."/>
            <person name="Howarth C."/>
            <person name="Larson L."/>
            <person name="Lui A."/>
            <person name="MacDonald P.J.P."/>
            <person name="Montmayeur A."/>
            <person name="Murphy C."/>
            <person name="Neiman D."/>
            <person name="Pearson M."/>
            <person name="Priest M."/>
            <person name="Roberts A."/>
            <person name="Saif S."/>
            <person name="Shea T."/>
            <person name="Shenoy N."/>
            <person name="Sisk P."/>
            <person name="Stolte C."/>
            <person name="Sykes S."/>
            <person name="Wortman J."/>
            <person name="Nusbaum C."/>
            <person name="Birren B."/>
        </authorList>
    </citation>
    <scope>NUCLEOTIDE SEQUENCE</scope>
    <source>
        <strain evidence="1">26406</strain>
    </source>
</reference>
<name>X0AQE1_FUSOX</name>
<dbReference type="Proteomes" id="UP000030703">
    <property type="component" value="Unassembled WGS sequence"/>
</dbReference>
<dbReference type="OrthoDB" id="539213at2759"/>
<dbReference type="AlphaFoldDB" id="X0AQE1"/>
<sequence length="115" mass="13120">MFNWKLQKNYTKKKWQHARALVTKRQAEGKLTELSIGGKVISEKKRKKGLRRYRASQIEEDFVGTSTCGVVALTPPSSNSMVVLINGLPWLNFRESFNDLIKSRPPLFSPNQQNG</sequence>
<protein>
    <recommendedName>
        <fullName evidence="2">Clr5 domain-containing protein</fullName>
    </recommendedName>
</protein>
<reference evidence="1" key="2">
    <citation type="submission" date="2012-05" db="EMBL/GenBank/DDBJ databases">
        <title>Annotation of the Genome Sequence of Fusarium oxysporum f. sp. melonis 26406.</title>
        <authorList>
            <consortium name="The Broad Institute Genomics Platform"/>
            <person name="Ma L.-J."/>
            <person name="Corby-Kistler H."/>
            <person name="Broz K."/>
            <person name="Gale L.R."/>
            <person name="Jonkers W."/>
            <person name="O'Donnell K."/>
            <person name="Ploetz R."/>
            <person name="Steinberg C."/>
            <person name="Schwartz D.C."/>
            <person name="VanEtten H."/>
            <person name="Zhou S."/>
            <person name="Young S.K."/>
            <person name="Zeng Q."/>
            <person name="Gargeya S."/>
            <person name="Fitzgerald M."/>
            <person name="Abouelleil A."/>
            <person name="Alvarado L."/>
            <person name="Chapman S.B."/>
            <person name="Gainer-Dewar J."/>
            <person name="Goldberg J."/>
            <person name="Griggs A."/>
            <person name="Gujja S."/>
            <person name="Hansen M."/>
            <person name="Howarth C."/>
            <person name="Imamovic A."/>
            <person name="Ireland A."/>
            <person name="Larimer J."/>
            <person name="McCowan C."/>
            <person name="Murphy C."/>
            <person name="Pearson M."/>
            <person name="Poon T.W."/>
            <person name="Priest M."/>
            <person name="Roberts A."/>
            <person name="Saif S."/>
            <person name="Shea T."/>
            <person name="Sykes S."/>
            <person name="Wortman J."/>
            <person name="Nusbaum C."/>
            <person name="Birren B."/>
        </authorList>
    </citation>
    <scope>NUCLEOTIDE SEQUENCE</scope>
    <source>
        <strain evidence="1">26406</strain>
    </source>
</reference>
<accession>X0AQE1</accession>
<dbReference type="EMBL" id="JH659330">
    <property type="protein sequence ID" value="EXK45945.1"/>
    <property type="molecule type" value="Genomic_DNA"/>
</dbReference>
<gene>
    <name evidence="1" type="ORF">FOMG_04191</name>
</gene>
<evidence type="ECO:0000313" key="1">
    <source>
        <dbReference type="EMBL" id="EXK45945.1"/>
    </source>
</evidence>